<dbReference type="Gene3D" id="3.40.50.620">
    <property type="entry name" value="HUPs"/>
    <property type="match status" value="1"/>
</dbReference>
<evidence type="ECO:0000259" key="3">
    <source>
        <dbReference type="Pfam" id="PF00582"/>
    </source>
</evidence>
<dbReference type="PANTHER" id="PTHR46268">
    <property type="entry name" value="STRESS RESPONSE PROTEIN NHAX"/>
    <property type="match status" value="1"/>
</dbReference>
<dbReference type="PANTHER" id="PTHR46268:SF6">
    <property type="entry name" value="UNIVERSAL STRESS PROTEIN UP12"/>
    <property type="match status" value="1"/>
</dbReference>
<dbReference type="GO" id="GO:0005737">
    <property type="term" value="C:cytoplasm"/>
    <property type="evidence" value="ECO:0007669"/>
    <property type="project" value="UniProtKB-SubCell"/>
</dbReference>
<evidence type="ECO:0000313" key="4">
    <source>
        <dbReference type="EMBL" id="TCV81269.1"/>
    </source>
</evidence>
<dbReference type="Pfam" id="PF00582">
    <property type="entry name" value="Usp"/>
    <property type="match status" value="1"/>
</dbReference>
<keyword evidence="5" id="KW-1185">Reference proteome</keyword>
<dbReference type="InterPro" id="IPR006016">
    <property type="entry name" value="UspA"/>
</dbReference>
<sequence>MYKRILVPIDGSATSNNALREGIKLASEQHSQLRIVHVVDEAVLYSDVEGFMDITALRKALQESSKNLLTKAAETAKKGGVDAETAQLNTAGERIATTITEEAKRWSADLIVMGTHGRSGFDRLLMGSIAEGVARIAPAPVLLIRD</sequence>
<protein>
    <recommendedName>
        <fullName evidence="2">Universal stress protein</fullName>
    </recommendedName>
</protein>
<evidence type="ECO:0000313" key="5">
    <source>
        <dbReference type="Proteomes" id="UP000295367"/>
    </source>
</evidence>
<dbReference type="PRINTS" id="PR01438">
    <property type="entry name" value="UNVRSLSTRESS"/>
</dbReference>
<dbReference type="CDD" id="cd00293">
    <property type="entry name" value="USP-like"/>
    <property type="match status" value="1"/>
</dbReference>
<dbReference type="RefSeq" id="WP_124946666.1">
    <property type="nucleotide sequence ID" value="NZ_BHVT01000038.1"/>
</dbReference>
<organism evidence="4 5">
    <name type="scientific">Sulfurirhabdus autotrophica</name>
    <dbReference type="NCBI Taxonomy" id="1706046"/>
    <lineage>
        <taxon>Bacteria</taxon>
        <taxon>Pseudomonadati</taxon>
        <taxon>Pseudomonadota</taxon>
        <taxon>Betaproteobacteria</taxon>
        <taxon>Nitrosomonadales</taxon>
        <taxon>Sulfuricellaceae</taxon>
        <taxon>Sulfurirhabdus</taxon>
    </lineage>
</organism>
<dbReference type="InterPro" id="IPR006015">
    <property type="entry name" value="Universal_stress_UspA"/>
</dbReference>
<dbReference type="AlphaFoldDB" id="A0A4R3XWW6"/>
<dbReference type="SUPFAM" id="SSF52402">
    <property type="entry name" value="Adenine nucleotide alpha hydrolases-like"/>
    <property type="match status" value="1"/>
</dbReference>
<evidence type="ECO:0000256" key="1">
    <source>
        <dbReference type="ARBA" id="ARBA00008791"/>
    </source>
</evidence>
<comment type="similarity">
    <text evidence="1 2">Belongs to the universal stress protein A family.</text>
</comment>
<gene>
    <name evidence="4" type="ORF">EDC63_12418</name>
</gene>
<dbReference type="OrthoDB" id="5295044at2"/>
<accession>A0A4R3XWW6</accession>
<dbReference type="EMBL" id="SMCO01000024">
    <property type="protein sequence ID" value="TCV81269.1"/>
    <property type="molecule type" value="Genomic_DNA"/>
</dbReference>
<evidence type="ECO:0000256" key="2">
    <source>
        <dbReference type="PIRNR" id="PIRNR006276"/>
    </source>
</evidence>
<feature type="domain" description="UspA" evidence="3">
    <location>
        <begin position="1"/>
        <end position="145"/>
    </location>
</feature>
<proteinExistence type="inferred from homology"/>
<dbReference type="PIRSF" id="PIRSF006276">
    <property type="entry name" value="UspA"/>
    <property type="match status" value="1"/>
</dbReference>
<dbReference type="Proteomes" id="UP000295367">
    <property type="component" value="Unassembled WGS sequence"/>
</dbReference>
<name>A0A4R3XWW6_9PROT</name>
<comment type="caution">
    <text evidence="4">The sequence shown here is derived from an EMBL/GenBank/DDBJ whole genome shotgun (WGS) entry which is preliminary data.</text>
</comment>
<dbReference type="InterPro" id="IPR014729">
    <property type="entry name" value="Rossmann-like_a/b/a_fold"/>
</dbReference>
<reference evidence="4 5" key="1">
    <citation type="submission" date="2019-03" db="EMBL/GenBank/DDBJ databases">
        <title>Genomic Encyclopedia of Type Strains, Phase IV (KMG-IV): sequencing the most valuable type-strain genomes for metagenomic binning, comparative biology and taxonomic classification.</title>
        <authorList>
            <person name="Goeker M."/>
        </authorList>
    </citation>
    <scope>NUCLEOTIDE SEQUENCE [LARGE SCALE GENOMIC DNA]</scope>
    <source>
        <strain evidence="4 5">DSM 100309</strain>
    </source>
</reference>
<keyword evidence="2" id="KW-0963">Cytoplasm</keyword>
<comment type="subcellular location">
    <subcellularLocation>
        <location evidence="2">Cytoplasm</location>
    </subcellularLocation>
</comment>